<accession>A0A418QM44</accession>
<dbReference type="OrthoDB" id="6989522at2"/>
<gene>
    <name evidence="2" type="ORF">D0T11_19030</name>
</gene>
<dbReference type="Pfam" id="PF09346">
    <property type="entry name" value="SMI1_KNR4"/>
    <property type="match status" value="1"/>
</dbReference>
<reference evidence="2 3" key="1">
    <citation type="submission" date="2018-09" db="EMBL/GenBank/DDBJ databases">
        <authorList>
            <person name="Zeman M."/>
            <person name="Pardy F."/>
        </authorList>
    </citation>
    <scope>NUCLEOTIDE SEQUENCE [LARGE SCALE GENOMIC DNA]</scope>
    <source>
        <strain evidence="2 3">CCM 8852</strain>
    </source>
</reference>
<evidence type="ECO:0000259" key="1">
    <source>
        <dbReference type="SMART" id="SM00860"/>
    </source>
</evidence>
<dbReference type="PANTHER" id="PTHR47432:SF1">
    <property type="entry name" value="CELL WALL ASSEMBLY REGULATOR SMI1"/>
    <property type="match status" value="1"/>
</dbReference>
<feature type="domain" description="Knr4/Smi1-like" evidence="1">
    <location>
        <begin position="53"/>
        <end position="188"/>
    </location>
</feature>
<dbReference type="InterPro" id="IPR018958">
    <property type="entry name" value="Knr4/Smi1-like_dom"/>
</dbReference>
<name>A0A418QM44_9BACT</name>
<organism evidence="2 3">
    <name type="scientific">Hymenobacter rubripertinctus</name>
    <dbReference type="NCBI Taxonomy" id="2029981"/>
    <lineage>
        <taxon>Bacteria</taxon>
        <taxon>Pseudomonadati</taxon>
        <taxon>Bacteroidota</taxon>
        <taxon>Cytophagia</taxon>
        <taxon>Cytophagales</taxon>
        <taxon>Hymenobacteraceae</taxon>
        <taxon>Hymenobacter</taxon>
    </lineage>
</organism>
<dbReference type="InterPro" id="IPR037883">
    <property type="entry name" value="Knr4/Smi1-like_sf"/>
</dbReference>
<dbReference type="InterPro" id="IPR051873">
    <property type="entry name" value="KNR4/SMI1_regulator"/>
</dbReference>
<dbReference type="PANTHER" id="PTHR47432">
    <property type="entry name" value="CELL WALL ASSEMBLY REGULATOR SMI1"/>
    <property type="match status" value="1"/>
</dbReference>
<reference evidence="2 3" key="2">
    <citation type="submission" date="2019-01" db="EMBL/GenBank/DDBJ databases">
        <title>Hymenobacter humicola sp. nov., isolated from soils in Antarctica.</title>
        <authorList>
            <person name="Sedlacek I."/>
            <person name="Holochova P."/>
            <person name="Kralova S."/>
            <person name="Pantucek R."/>
            <person name="Stankova E."/>
            <person name="Vrbovska V."/>
            <person name="Kristofova L."/>
            <person name="Svec P."/>
            <person name="Busse H.-J."/>
        </authorList>
    </citation>
    <scope>NUCLEOTIDE SEQUENCE [LARGE SCALE GENOMIC DNA]</scope>
    <source>
        <strain evidence="2 3">CCM 8852</strain>
    </source>
</reference>
<dbReference type="SUPFAM" id="SSF160631">
    <property type="entry name" value="SMI1/KNR4-like"/>
    <property type="match status" value="1"/>
</dbReference>
<keyword evidence="3" id="KW-1185">Reference proteome</keyword>
<sequence>MCCTGRGSCYSGQLYLIFYLVSLTMSVADSLARIETWLAAHAPRILRESLNPGAASAALDRLETTVGRPLPADYRTLYQRFDGLNQAADNLGSFWYGPRFLPLAQVTGNYQSSAADSEVSPLSKVPAIRQDNALNPFWLRLGFDGSHVWLCLDLDPASEGQYEQVILLDEEAETAFVVAGSVSSLLRDFAQDLEQDRYVLNPDALEDGDRYLDPVQAIDVVNWYHAERWQDKVNGC</sequence>
<evidence type="ECO:0000313" key="2">
    <source>
        <dbReference type="EMBL" id="RIY06224.1"/>
    </source>
</evidence>
<evidence type="ECO:0000313" key="3">
    <source>
        <dbReference type="Proteomes" id="UP000284250"/>
    </source>
</evidence>
<protein>
    <submittedName>
        <fullName evidence="2">SMI1/KNR4 family protein</fullName>
    </submittedName>
</protein>
<dbReference type="Proteomes" id="UP000284250">
    <property type="component" value="Unassembled WGS sequence"/>
</dbReference>
<comment type="caution">
    <text evidence="2">The sequence shown here is derived from an EMBL/GenBank/DDBJ whole genome shotgun (WGS) entry which is preliminary data.</text>
</comment>
<dbReference type="SMART" id="SM00860">
    <property type="entry name" value="SMI1_KNR4"/>
    <property type="match status" value="1"/>
</dbReference>
<dbReference type="Gene3D" id="3.40.1580.10">
    <property type="entry name" value="SMI1/KNR4-like"/>
    <property type="match status" value="1"/>
</dbReference>
<dbReference type="EMBL" id="QYCN01000042">
    <property type="protein sequence ID" value="RIY06224.1"/>
    <property type="molecule type" value="Genomic_DNA"/>
</dbReference>
<proteinExistence type="predicted"/>
<dbReference type="AlphaFoldDB" id="A0A418QM44"/>